<sequence>DDLFFCETFLHVQSPCHGGLDSKVTCYSIPGGRREKDTLESMMDPAIESAIIGYDRRSFEFPLKATGISFADSVDHPALQLADLIAGATMYWASWLTREGNDEFADSLEAAGIRRFVFQTVWPSEDVTPETLGTTEVGGINAVEHMTNALSGLKFR</sequence>
<evidence type="ECO:0000313" key="2">
    <source>
        <dbReference type="Proteomes" id="UP001595636"/>
    </source>
</evidence>
<accession>A0ABV7TWD3</accession>
<proteinExistence type="predicted"/>
<comment type="caution">
    <text evidence="1">The sequence shown here is derived from an EMBL/GenBank/DDBJ whole genome shotgun (WGS) entry which is preliminary data.</text>
</comment>
<dbReference type="RefSeq" id="WP_390280190.1">
    <property type="nucleotide sequence ID" value="NZ_JBHRYH010000038.1"/>
</dbReference>
<feature type="non-terminal residue" evidence="1">
    <location>
        <position position="1"/>
    </location>
</feature>
<dbReference type="EMBL" id="JBHRYH010000038">
    <property type="protein sequence ID" value="MFC3626991.1"/>
    <property type="molecule type" value="Genomic_DNA"/>
</dbReference>
<reference evidence="2" key="1">
    <citation type="journal article" date="2019" name="Int. J. Syst. Evol. Microbiol.">
        <title>The Global Catalogue of Microorganisms (GCM) 10K type strain sequencing project: providing services to taxonomists for standard genome sequencing and annotation.</title>
        <authorList>
            <consortium name="The Broad Institute Genomics Platform"/>
            <consortium name="The Broad Institute Genome Sequencing Center for Infectious Disease"/>
            <person name="Wu L."/>
            <person name="Ma J."/>
        </authorList>
    </citation>
    <scope>NUCLEOTIDE SEQUENCE [LARGE SCALE GENOMIC DNA]</scope>
    <source>
        <strain evidence="2">KCTC 42195</strain>
    </source>
</reference>
<organism evidence="1 2">
    <name type="scientific">Vogesella amnigena</name>
    <dbReference type="NCBI Taxonomy" id="1507449"/>
    <lineage>
        <taxon>Bacteria</taxon>
        <taxon>Pseudomonadati</taxon>
        <taxon>Pseudomonadota</taxon>
        <taxon>Betaproteobacteria</taxon>
        <taxon>Neisseriales</taxon>
        <taxon>Chromobacteriaceae</taxon>
        <taxon>Vogesella</taxon>
    </lineage>
</organism>
<protein>
    <submittedName>
        <fullName evidence="1">DUF3800 domain-containing protein</fullName>
    </submittedName>
</protein>
<gene>
    <name evidence="1" type="ORF">ACFOKJ_12800</name>
</gene>
<keyword evidence="2" id="KW-1185">Reference proteome</keyword>
<name>A0ABV7TWD3_9NEIS</name>
<dbReference type="Proteomes" id="UP001595636">
    <property type="component" value="Unassembled WGS sequence"/>
</dbReference>
<evidence type="ECO:0000313" key="1">
    <source>
        <dbReference type="EMBL" id="MFC3626991.1"/>
    </source>
</evidence>